<dbReference type="AlphaFoldDB" id="A0A0A8YGA9"/>
<dbReference type="InterPro" id="IPR036047">
    <property type="entry name" value="F-box-like_dom_sf"/>
</dbReference>
<evidence type="ECO:0000313" key="1">
    <source>
        <dbReference type="EMBL" id="JAD25324.1"/>
    </source>
</evidence>
<dbReference type="EMBL" id="GBRH01272571">
    <property type="protein sequence ID" value="JAD25324.1"/>
    <property type="molecule type" value="Transcribed_RNA"/>
</dbReference>
<reference evidence="1" key="2">
    <citation type="journal article" date="2015" name="Data Brief">
        <title>Shoot transcriptome of the giant reed, Arundo donax.</title>
        <authorList>
            <person name="Barrero R.A."/>
            <person name="Guerrero F.D."/>
            <person name="Moolhuijzen P."/>
            <person name="Goolsby J.A."/>
            <person name="Tidwell J."/>
            <person name="Bellgard S.E."/>
            <person name="Bellgard M.I."/>
        </authorList>
    </citation>
    <scope>NUCLEOTIDE SEQUENCE</scope>
    <source>
        <tissue evidence="1">Shoot tissue taken approximately 20 cm above the soil surface</tissue>
    </source>
</reference>
<name>A0A0A8YGA9_ARUDO</name>
<reference evidence="1" key="1">
    <citation type="submission" date="2014-09" db="EMBL/GenBank/DDBJ databases">
        <authorList>
            <person name="Magalhaes I.L.F."/>
            <person name="Oliveira U."/>
            <person name="Santos F.R."/>
            <person name="Vidigal T.H.D.A."/>
            <person name="Brescovit A.D."/>
            <person name="Santos A.J."/>
        </authorList>
    </citation>
    <scope>NUCLEOTIDE SEQUENCE</scope>
    <source>
        <tissue evidence="1">Shoot tissue taken approximately 20 cm above the soil surface</tissue>
    </source>
</reference>
<evidence type="ECO:0008006" key="2">
    <source>
        <dbReference type="Google" id="ProtNLM"/>
    </source>
</evidence>
<organism evidence="1">
    <name type="scientific">Arundo donax</name>
    <name type="common">Giant reed</name>
    <name type="synonym">Donax arundinaceus</name>
    <dbReference type="NCBI Taxonomy" id="35708"/>
    <lineage>
        <taxon>Eukaryota</taxon>
        <taxon>Viridiplantae</taxon>
        <taxon>Streptophyta</taxon>
        <taxon>Embryophyta</taxon>
        <taxon>Tracheophyta</taxon>
        <taxon>Spermatophyta</taxon>
        <taxon>Magnoliopsida</taxon>
        <taxon>Liliopsida</taxon>
        <taxon>Poales</taxon>
        <taxon>Poaceae</taxon>
        <taxon>PACMAD clade</taxon>
        <taxon>Arundinoideae</taxon>
        <taxon>Arundineae</taxon>
        <taxon>Arundo</taxon>
    </lineage>
</organism>
<dbReference type="SUPFAM" id="SSF81383">
    <property type="entry name" value="F-box domain"/>
    <property type="match status" value="1"/>
</dbReference>
<protein>
    <recommendedName>
        <fullName evidence="2">F-box domain-containing protein</fullName>
    </recommendedName>
</protein>
<sequence length="42" mass="4400">MEAPRAAGGEDLISYLPVEILSEIIARLTTAEAGRTAVLSTL</sequence>
<proteinExistence type="predicted"/>
<accession>A0A0A8YGA9</accession>